<evidence type="ECO:0000256" key="11">
    <source>
        <dbReference type="ARBA" id="ARBA00025912"/>
    </source>
</evidence>
<dbReference type="GO" id="GO:0016020">
    <property type="term" value="C:membrane"/>
    <property type="evidence" value="ECO:0007669"/>
    <property type="project" value="UniProtKB-SubCell"/>
</dbReference>
<dbReference type="PIRSF" id="PIRSF000178">
    <property type="entry name" value="SDH_cyt_b560"/>
    <property type="match status" value="1"/>
</dbReference>
<feature type="transmembrane region" description="Helical" evidence="13">
    <location>
        <begin position="125"/>
        <end position="144"/>
    </location>
</feature>
<comment type="subunit">
    <text evidence="11">Part of an enzyme complex containing four subunits: a flavoprotein, an iron-sulfur protein, plus two membrane-anchoring proteins, SdhC and SdhD. The complex can form homotrimers.</text>
</comment>
<dbReference type="GO" id="GO:0009055">
    <property type="term" value="F:electron transfer activity"/>
    <property type="evidence" value="ECO:0007669"/>
    <property type="project" value="InterPro"/>
</dbReference>
<dbReference type="NCBIfam" id="TIGR02970">
    <property type="entry name" value="succ_dehyd_cytB"/>
    <property type="match status" value="1"/>
</dbReference>
<dbReference type="Proteomes" id="UP000297564">
    <property type="component" value="Unassembled WGS sequence"/>
</dbReference>
<evidence type="ECO:0000256" key="3">
    <source>
        <dbReference type="ARBA" id="ARBA00007244"/>
    </source>
</evidence>
<dbReference type="InterPro" id="IPR034804">
    <property type="entry name" value="SQR/QFR_C/D"/>
</dbReference>
<dbReference type="Pfam" id="PF01127">
    <property type="entry name" value="Sdh_cyt"/>
    <property type="match status" value="1"/>
</dbReference>
<dbReference type="OrthoDB" id="9799441at2"/>
<evidence type="ECO:0000256" key="10">
    <source>
        <dbReference type="ARBA" id="ARBA00023136"/>
    </source>
</evidence>
<evidence type="ECO:0000256" key="7">
    <source>
        <dbReference type="ARBA" id="ARBA00022723"/>
    </source>
</evidence>
<sequence>MTELASSKRREYRNIHAFRDLPTYRLPAPGWVSILHRISGVVMFLLLPFIIWLFDTSVSSEISFARFRAAFESGLGFVPGWFIKLVALALIWSYLHHFIAGVRHVWMDTHHAAVTKQRGGMSAKVTLVLALVLTVVLGAKLFGLY</sequence>
<feature type="transmembrane region" description="Helical" evidence="13">
    <location>
        <begin position="34"/>
        <end position="54"/>
    </location>
</feature>
<comment type="function">
    <text evidence="1">Membrane-anchoring subunit of succinate dehydrogenase (SDH).</text>
</comment>
<accession>A0A4Z0BBG5</accession>
<evidence type="ECO:0000256" key="12">
    <source>
        <dbReference type="PIRSR" id="PIRSR000178-1"/>
    </source>
</evidence>
<keyword evidence="15" id="KW-1185">Reference proteome</keyword>
<evidence type="ECO:0000256" key="2">
    <source>
        <dbReference type="ARBA" id="ARBA00004370"/>
    </source>
</evidence>
<comment type="cofactor">
    <cofactor evidence="12">
        <name>heme</name>
        <dbReference type="ChEBI" id="CHEBI:30413"/>
    </cofactor>
    <text evidence="12">The heme is bound between the two transmembrane subunits.</text>
</comment>
<comment type="caution">
    <text evidence="14">The sequence shown here is derived from an EMBL/GenBank/DDBJ whole genome shotgun (WGS) entry which is preliminary data.</text>
</comment>
<keyword evidence="9 12" id="KW-0408">Iron</keyword>
<evidence type="ECO:0000313" key="15">
    <source>
        <dbReference type="Proteomes" id="UP000297564"/>
    </source>
</evidence>
<dbReference type="SUPFAM" id="SSF81343">
    <property type="entry name" value="Fumarate reductase respiratory complex transmembrane subunits"/>
    <property type="match status" value="1"/>
</dbReference>
<organism evidence="14 15">
    <name type="scientific">Ramlibacter rhizophilus</name>
    <dbReference type="NCBI Taxonomy" id="1781167"/>
    <lineage>
        <taxon>Bacteria</taxon>
        <taxon>Pseudomonadati</taxon>
        <taxon>Pseudomonadota</taxon>
        <taxon>Betaproteobacteria</taxon>
        <taxon>Burkholderiales</taxon>
        <taxon>Comamonadaceae</taxon>
        <taxon>Ramlibacter</taxon>
    </lineage>
</organism>
<evidence type="ECO:0000256" key="4">
    <source>
        <dbReference type="ARBA" id="ARBA00020076"/>
    </source>
</evidence>
<dbReference type="GO" id="GO:0006099">
    <property type="term" value="P:tricarboxylic acid cycle"/>
    <property type="evidence" value="ECO:0007669"/>
    <property type="project" value="InterPro"/>
</dbReference>
<dbReference type="GO" id="GO:0046872">
    <property type="term" value="F:metal ion binding"/>
    <property type="evidence" value="ECO:0007669"/>
    <property type="project" value="UniProtKB-KW"/>
</dbReference>
<name>A0A4Z0BBG5_9BURK</name>
<dbReference type="Gene3D" id="1.20.1300.10">
    <property type="entry name" value="Fumarate reductase/succinate dehydrogenase, transmembrane subunit"/>
    <property type="match status" value="1"/>
</dbReference>
<evidence type="ECO:0000256" key="6">
    <source>
        <dbReference type="ARBA" id="ARBA00022692"/>
    </source>
</evidence>
<dbReference type="EMBL" id="SMLL01000009">
    <property type="protein sequence ID" value="TFY96472.1"/>
    <property type="molecule type" value="Genomic_DNA"/>
</dbReference>
<gene>
    <name evidence="14" type="primary">sdhC</name>
    <name evidence="14" type="ORF">EZ242_20830</name>
</gene>
<proteinExistence type="inferred from homology"/>
<evidence type="ECO:0000256" key="1">
    <source>
        <dbReference type="ARBA" id="ARBA00004050"/>
    </source>
</evidence>
<evidence type="ECO:0000256" key="8">
    <source>
        <dbReference type="ARBA" id="ARBA00022989"/>
    </source>
</evidence>
<feature type="binding site" description="axial binding residue" evidence="12">
    <location>
        <position position="97"/>
    </location>
    <ligand>
        <name>heme</name>
        <dbReference type="ChEBI" id="CHEBI:30413"/>
        <note>ligand shared with second transmembrane subunit</note>
    </ligand>
    <ligandPart>
        <name>Fe</name>
        <dbReference type="ChEBI" id="CHEBI:18248"/>
    </ligandPart>
</feature>
<evidence type="ECO:0000256" key="5">
    <source>
        <dbReference type="ARBA" id="ARBA00022617"/>
    </source>
</evidence>
<feature type="transmembrane region" description="Helical" evidence="13">
    <location>
        <begin position="74"/>
        <end position="95"/>
    </location>
</feature>
<evidence type="ECO:0000256" key="13">
    <source>
        <dbReference type="SAM" id="Phobius"/>
    </source>
</evidence>
<keyword evidence="10 13" id="KW-0472">Membrane</keyword>
<reference evidence="14 15" key="1">
    <citation type="submission" date="2019-03" db="EMBL/GenBank/DDBJ databases">
        <title>Ramlibacter rhizophilus CCTCC AB2015357, whole genome shotgun sequence.</title>
        <authorList>
            <person name="Zhang X."/>
            <person name="Feng G."/>
            <person name="Zhu H."/>
        </authorList>
    </citation>
    <scope>NUCLEOTIDE SEQUENCE [LARGE SCALE GENOMIC DNA]</scope>
    <source>
        <strain evidence="14 15">CCTCC AB2015357</strain>
    </source>
</reference>
<evidence type="ECO:0000256" key="9">
    <source>
        <dbReference type="ARBA" id="ARBA00023004"/>
    </source>
</evidence>
<keyword evidence="7 12" id="KW-0479">Metal-binding</keyword>
<comment type="subcellular location">
    <subcellularLocation>
        <location evidence="2">Membrane</location>
    </subcellularLocation>
</comment>
<dbReference type="CDD" id="cd03499">
    <property type="entry name" value="SQR_TypeC_SdhC"/>
    <property type="match status" value="1"/>
</dbReference>
<protein>
    <recommendedName>
        <fullName evidence="4">Succinate dehydrogenase cytochrome b556 subunit</fullName>
    </recommendedName>
</protein>
<keyword evidence="6 13" id="KW-0812">Transmembrane</keyword>
<evidence type="ECO:0000313" key="14">
    <source>
        <dbReference type="EMBL" id="TFY96472.1"/>
    </source>
</evidence>
<keyword evidence="8 13" id="KW-1133">Transmembrane helix</keyword>
<keyword evidence="5 12" id="KW-0349">Heme</keyword>
<dbReference type="InterPro" id="IPR000701">
    <property type="entry name" value="SuccDH_FuR_B_TM-su"/>
</dbReference>
<dbReference type="AlphaFoldDB" id="A0A4Z0BBG5"/>
<dbReference type="RefSeq" id="WP_135287117.1">
    <property type="nucleotide sequence ID" value="NZ_SMLL01000009.1"/>
</dbReference>
<dbReference type="InterPro" id="IPR014314">
    <property type="entry name" value="Succ_DH_cytb556"/>
</dbReference>
<comment type="similarity">
    <text evidence="3">Belongs to the cytochrome b560 family.</text>
</comment>